<dbReference type="Proteomes" id="UP000035760">
    <property type="component" value="Unassembled WGS sequence"/>
</dbReference>
<dbReference type="Gene3D" id="3.40.80.10">
    <property type="entry name" value="Peptidoglycan recognition protein-like"/>
    <property type="match status" value="1"/>
</dbReference>
<dbReference type="InterPro" id="IPR036505">
    <property type="entry name" value="Amidase/PGRP_sf"/>
</dbReference>
<evidence type="ECO:0000256" key="3">
    <source>
        <dbReference type="SAM" id="Phobius"/>
    </source>
</evidence>
<feature type="compositionally biased region" description="Pro residues" evidence="2">
    <location>
        <begin position="213"/>
        <end position="223"/>
    </location>
</feature>
<organism evidence="6 7">
    <name type="scientific">Candidatus Competibacter denitrificans Run_A_D11</name>
    <dbReference type="NCBI Taxonomy" id="1400863"/>
    <lineage>
        <taxon>Bacteria</taxon>
        <taxon>Pseudomonadati</taxon>
        <taxon>Pseudomonadota</taxon>
        <taxon>Gammaproteobacteria</taxon>
        <taxon>Candidatus Competibacteraceae</taxon>
        <taxon>Candidatus Competibacter</taxon>
    </lineage>
</organism>
<evidence type="ECO:0000256" key="1">
    <source>
        <dbReference type="ARBA" id="ARBA00007553"/>
    </source>
</evidence>
<reference evidence="6" key="2">
    <citation type="submission" date="2014-03" db="EMBL/GenBank/DDBJ databases">
        <title>Candidatus Competibacter-lineage genomes retrieved from metagenomes reveal functional metabolic diversity.</title>
        <authorList>
            <person name="McIlroy S.J."/>
            <person name="Albertsen M."/>
            <person name="Andresen E.K."/>
            <person name="Saunders A.M."/>
            <person name="Kristiansen R."/>
            <person name="Stokholm-Bjerregaard M."/>
            <person name="Nielsen K.L."/>
            <person name="Nielsen P.H."/>
        </authorList>
    </citation>
    <scope>NUCLEOTIDE SEQUENCE</scope>
    <source>
        <strain evidence="6">Run_A_D11</strain>
    </source>
</reference>
<feature type="domain" description="N-acetylmuramoyl-L-alanine amidase" evidence="4">
    <location>
        <begin position="58"/>
        <end position="186"/>
    </location>
</feature>
<dbReference type="InterPro" id="IPR015510">
    <property type="entry name" value="PGRP"/>
</dbReference>
<accession>W6M5U3</accession>
<dbReference type="PANTHER" id="PTHR11022:SF41">
    <property type="entry name" value="PEPTIDOGLYCAN-RECOGNITION PROTEIN LC-RELATED"/>
    <property type="match status" value="1"/>
</dbReference>
<keyword evidence="3" id="KW-1133">Transmembrane helix</keyword>
<feature type="region of interest" description="Disordered" evidence="2">
    <location>
        <begin position="211"/>
        <end position="236"/>
    </location>
</feature>
<feature type="transmembrane region" description="Helical" evidence="3">
    <location>
        <begin position="12"/>
        <end position="32"/>
    </location>
</feature>
<dbReference type="CDD" id="cd06583">
    <property type="entry name" value="PGRP"/>
    <property type="match status" value="1"/>
</dbReference>
<dbReference type="SMART" id="SM00644">
    <property type="entry name" value="Ami_2"/>
    <property type="match status" value="1"/>
</dbReference>
<evidence type="ECO:0000259" key="5">
    <source>
        <dbReference type="SMART" id="SM00701"/>
    </source>
</evidence>
<feature type="domain" description="Peptidoglycan recognition protein family" evidence="5">
    <location>
        <begin position="43"/>
        <end position="178"/>
    </location>
</feature>
<comment type="caution">
    <text evidence="6">The sequence shown here is derived from an EMBL/GenBank/DDBJ whole genome shotgun (WGS) entry which is preliminary data.</text>
</comment>
<gene>
    <name evidence="6" type="ORF">BN873_230004</name>
</gene>
<keyword evidence="3" id="KW-0812">Transmembrane</keyword>
<comment type="similarity">
    <text evidence="1">Belongs to the N-acetylmuramoyl-L-alanine amidase 2 family.</text>
</comment>
<sequence>MTFNFLSNRRILLNLLAVLAAIGGLWALYFFFFRPPPTLLGPPVVITRAEWGAAAPDLRLQNPKDREVFNTVVIHHSAMPIDERPREIQQVHMQGRNFQDIGYHFLIGREGRVYEGRSLAVHGAHVKEHNAGTLGIALLGNYEELEPTAEQIQRLRWLISTLMANHPLTHLAGHRDFLPGKTVCPGKNLAALLPKLAAELGLRFGTDGYVGPEPTPGILPPPVSSAADPEPVTPSH</sequence>
<reference evidence="6" key="1">
    <citation type="submission" date="2013-07" db="EMBL/GenBank/DDBJ databases">
        <authorList>
            <person name="McIlroy S."/>
        </authorList>
    </citation>
    <scope>NUCLEOTIDE SEQUENCE [LARGE SCALE GENOMIC DNA]</scope>
    <source>
        <strain evidence="6">Run_A_D11</strain>
    </source>
</reference>
<dbReference type="GO" id="GO:0008745">
    <property type="term" value="F:N-acetylmuramoyl-L-alanine amidase activity"/>
    <property type="evidence" value="ECO:0007669"/>
    <property type="project" value="UniProtKB-EC"/>
</dbReference>
<dbReference type="InterPro" id="IPR002502">
    <property type="entry name" value="Amidase_domain"/>
</dbReference>
<keyword evidence="7" id="KW-1185">Reference proteome</keyword>
<dbReference type="EC" id="3.5.1.28" evidence="6"/>
<proteinExistence type="inferred from homology"/>
<dbReference type="SUPFAM" id="SSF55846">
    <property type="entry name" value="N-acetylmuramoyl-L-alanine amidase-like"/>
    <property type="match status" value="1"/>
</dbReference>
<dbReference type="RefSeq" id="WP_048671651.1">
    <property type="nucleotide sequence ID" value="NZ_CBTJ020000029.1"/>
</dbReference>
<evidence type="ECO:0000313" key="7">
    <source>
        <dbReference type="Proteomes" id="UP000035760"/>
    </source>
</evidence>
<dbReference type="PANTHER" id="PTHR11022">
    <property type="entry name" value="PEPTIDOGLYCAN RECOGNITION PROTEIN"/>
    <property type="match status" value="1"/>
</dbReference>
<dbReference type="GO" id="GO:0009253">
    <property type="term" value="P:peptidoglycan catabolic process"/>
    <property type="evidence" value="ECO:0007669"/>
    <property type="project" value="InterPro"/>
</dbReference>
<keyword evidence="3" id="KW-0472">Membrane</keyword>
<evidence type="ECO:0000313" key="6">
    <source>
        <dbReference type="EMBL" id="CDI01989.1"/>
    </source>
</evidence>
<dbReference type="AlphaFoldDB" id="W6M5U3"/>
<evidence type="ECO:0000256" key="2">
    <source>
        <dbReference type="SAM" id="MobiDB-lite"/>
    </source>
</evidence>
<dbReference type="SMART" id="SM00701">
    <property type="entry name" value="PGRP"/>
    <property type="match status" value="1"/>
</dbReference>
<name>W6M5U3_9GAMM</name>
<protein>
    <submittedName>
        <fullName evidence="6">N-acetylmuramoyl-L-alanine amidase</fullName>
        <ecNumber evidence="6">3.5.1.28</ecNumber>
    </submittedName>
</protein>
<keyword evidence="6" id="KW-0378">Hydrolase</keyword>
<evidence type="ECO:0000259" key="4">
    <source>
        <dbReference type="SMART" id="SM00644"/>
    </source>
</evidence>
<dbReference type="OrthoDB" id="8754850at2"/>
<dbReference type="EMBL" id="CBTJ020000029">
    <property type="protein sequence ID" value="CDI01989.1"/>
    <property type="molecule type" value="Genomic_DNA"/>
</dbReference>
<dbReference type="Pfam" id="PF01510">
    <property type="entry name" value="Amidase_2"/>
    <property type="match status" value="1"/>
</dbReference>
<dbReference type="STRING" id="1400863.BN873_230004"/>
<dbReference type="InterPro" id="IPR006619">
    <property type="entry name" value="PGRP_domain_met/bac"/>
</dbReference>
<dbReference type="GO" id="GO:0008270">
    <property type="term" value="F:zinc ion binding"/>
    <property type="evidence" value="ECO:0007669"/>
    <property type="project" value="InterPro"/>
</dbReference>